<name>A0A2W7I613_9FLAO</name>
<dbReference type="Proteomes" id="UP000249542">
    <property type="component" value="Unassembled WGS sequence"/>
</dbReference>
<protein>
    <submittedName>
        <fullName evidence="1">Uncharacterized protein</fullName>
    </submittedName>
</protein>
<organism evidence="1 2">
    <name type="scientific">Mesonia algae</name>
    <dbReference type="NCBI Taxonomy" id="213248"/>
    <lineage>
        <taxon>Bacteria</taxon>
        <taxon>Pseudomonadati</taxon>
        <taxon>Bacteroidota</taxon>
        <taxon>Flavobacteriia</taxon>
        <taxon>Flavobacteriales</taxon>
        <taxon>Flavobacteriaceae</taxon>
        <taxon>Mesonia</taxon>
    </lineage>
</organism>
<dbReference type="AlphaFoldDB" id="A0A2W7I613"/>
<evidence type="ECO:0000313" key="2">
    <source>
        <dbReference type="Proteomes" id="UP000249542"/>
    </source>
</evidence>
<reference evidence="1 2" key="1">
    <citation type="submission" date="2018-06" db="EMBL/GenBank/DDBJ databases">
        <title>Genomic Encyclopedia of Archaeal and Bacterial Type Strains, Phase II (KMG-II): from individual species to whole genera.</title>
        <authorList>
            <person name="Goeker M."/>
        </authorList>
    </citation>
    <scope>NUCLEOTIDE SEQUENCE [LARGE SCALE GENOMIC DNA]</scope>
    <source>
        <strain evidence="1 2">DSM 15361</strain>
    </source>
</reference>
<keyword evidence="2" id="KW-1185">Reference proteome</keyword>
<comment type="caution">
    <text evidence="1">The sequence shown here is derived from an EMBL/GenBank/DDBJ whole genome shotgun (WGS) entry which is preliminary data.</text>
</comment>
<dbReference type="EMBL" id="QKYV01000003">
    <property type="protein sequence ID" value="PZW41618.1"/>
    <property type="molecule type" value="Genomic_DNA"/>
</dbReference>
<accession>A0A2W7I613</accession>
<sequence length="66" mass="7342">MATETVNINGSTSAEAKKRKDILQNLENKLSTDHLEKLDRIANSTTAKQYLSGAKYIMLKSFLKLG</sequence>
<dbReference type="RefSeq" id="WP_111540623.1">
    <property type="nucleotide sequence ID" value="NZ_QKYV01000003.1"/>
</dbReference>
<gene>
    <name evidence="1" type="ORF">LX95_01299</name>
</gene>
<proteinExistence type="predicted"/>
<evidence type="ECO:0000313" key="1">
    <source>
        <dbReference type="EMBL" id="PZW41618.1"/>
    </source>
</evidence>